<dbReference type="EMBL" id="JALLPB020000013">
    <property type="protein sequence ID" value="KAL3826832.1"/>
    <property type="molecule type" value="Genomic_DNA"/>
</dbReference>
<gene>
    <name evidence="2" type="ORF">ACHAXA_005674</name>
</gene>
<comment type="caution">
    <text evidence="2">The sequence shown here is derived from an EMBL/GenBank/DDBJ whole genome shotgun (WGS) entry which is preliminary data.</text>
</comment>
<dbReference type="Proteomes" id="UP001530377">
    <property type="component" value="Unassembled WGS sequence"/>
</dbReference>
<dbReference type="AlphaFoldDB" id="A0ABD3SQF9"/>
<protein>
    <submittedName>
        <fullName evidence="2">Uncharacterized protein</fullName>
    </submittedName>
</protein>
<organism evidence="2 3">
    <name type="scientific">Cyclostephanos tholiformis</name>
    <dbReference type="NCBI Taxonomy" id="382380"/>
    <lineage>
        <taxon>Eukaryota</taxon>
        <taxon>Sar</taxon>
        <taxon>Stramenopiles</taxon>
        <taxon>Ochrophyta</taxon>
        <taxon>Bacillariophyta</taxon>
        <taxon>Coscinodiscophyceae</taxon>
        <taxon>Thalassiosirophycidae</taxon>
        <taxon>Stephanodiscales</taxon>
        <taxon>Stephanodiscaceae</taxon>
        <taxon>Cyclostephanos</taxon>
    </lineage>
</organism>
<keyword evidence="3" id="KW-1185">Reference proteome</keyword>
<accession>A0ABD3SQF9</accession>
<sequence length="201" mass="23092">MFRFDHRRQATSFFSASSSPPKPGSTWERGAKLVKDADVTNPYLERVRSEVVDPALQIKTIEDELCAAIGKALGRQGEKVQFAIREMTEAHARYRERIHAKDYEEALKSAHHHNEARKRSIKARWELLVHRQAVGFTVDNYTVVHTTFPIGGALPLTMEELRANISKNFGELKNDDTVVEKPPNKAWGDQLSWWQRVGRWK</sequence>
<feature type="compositionally biased region" description="Low complexity" evidence="1">
    <location>
        <begin position="10"/>
        <end position="19"/>
    </location>
</feature>
<reference evidence="2 3" key="1">
    <citation type="submission" date="2024-10" db="EMBL/GenBank/DDBJ databases">
        <title>Updated reference genomes for cyclostephanoid diatoms.</title>
        <authorList>
            <person name="Roberts W.R."/>
            <person name="Alverson A.J."/>
        </authorList>
    </citation>
    <scope>NUCLEOTIDE SEQUENCE [LARGE SCALE GENOMIC DNA]</scope>
    <source>
        <strain evidence="2 3">AJA228-03</strain>
    </source>
</reference>
<proteinExistence type="predicted"/>
<name>A0ABD3SQF9_9STRA</name>
<evidence type="ECO:0000313" key="3">
    <source>
        <dbReference type="Proteomes" id="UP001530377"/>
    </source>
</evidence>
<feature type="region of interest" description="Disordered" evidence="1">
    <location>
        <begin position="1"/>
        <end position="28"/>
    </location>
</feature>
<evidence type="ECO:0000256" key="1">
    <source>
        <dbReference type="SAM" id="MobiDB-lite"/>
    </source>
</evidence>
<evidence type="ECO:0000313" key="2">
    <source>
        <dbReference type="EMBL" id="KAL3826832.1"/>
    </source>
</evidence>